<dbReference type="EMBL" id="CP123584">
    <property type="protein sequence ID" value="WZK90134.1"/>
    <property type="molecule type" value="Genomic_DNA"/>
</dbReference>
<dbReference type="CDD" id="cd04666">
    <property type="entry name" value="NUDIX_DIPP2_like_Nudt4"/>
    <property type="match status" value="1"/>
</dbReference>
<evidence type="ECO:0000313" key="6">
    <source>
        <dbReference type="EMBL" id="WZK90134.1"/>
    </source>
</evidence>
<proteinExistence type="predicted"/>
<dbReference type="PANTHER" id="PTHR12629:SF0">
    <property type="entry name" value="DIPHOSPHOINOSITOL-POLYPHOSPHATE DIPHOSPHATASE"/>
    <property type="match status" value="1"/>
</dbReference>
<evidence type="ECO:0000313" key="7">
    <source>
        <dbReference type="Proteomes" id="UP001623232"/>
    </source>
</evidence>
<organism evidence="6 7">
    <name type="scientific">Aliisedimentitalea scapharcae</name>
    <dbReference type="NCBI Taxonomy" id="1524259"/>
    <lineage>
        <taxon>Bacteria</taxon>
        <taxon>Pseudomonadati</taxon>
        <taxon>Pseudomonadota</taxon>
        <taxon>Alphaproteobacteria</taxon>
        <taxon>Rhodobacterales</taxon>
        <taxon>Roseobacteraceae</taxon>
        <taxon>Aliisedimentitalea</taxon>
    </lineage>
</organism>
<keyword evidence="3 6" id="KW-0378">Hydrolase</keyword>
<dbReference type="PANTHER" id="PTHR12629">
    <property type="entry name" value="DIPHOSPHOINOSITOL POLYPHOSPHATE PHOSPHOHYDROLASE"/>
    <property type="match status" value="1"/>
</dbReference>
<name>A0ABZ2XZ80_9RHOB</name>
<evidence type="ECO:0000256" key="1">
    <source>
        <dbReference type="ARBA" id="ARBA00001946"/>
    </source>
</evidence>
<reference evidence="6 7" key="1">
    <citation type="submission" date="2023-04" db="EMBL/GenBank/DDBJ databases">
        <title>Complete genome sequence of Alisedimentitalea scapharcae.</title>
        <authorList>
            <person name="Rong J.-C."/>
            <person name="Yi M.-L."/>
            <person name="Zhao Q."/>
        </authorList>
    </citation>
    <scope>NUCLEOTIDE SEQUENCE [LARGE SCALE GENOMIC DNA]</scope>
    <source>
        <strain evidence="6 7">KCTC 42119</strain>
    </source>
</reference>
<evidence type="ECO:0000256" key="4">
    <source>
        <dbReference type="ARBA" id="ARBA00022842"/>
    </source>
</evidence>
<evidence type="ECO:0000256" key="3">
    <source>
        <dbReference type="ARBA" id="ARBA00022801"/>
    </source>
</evidence>
<evidence type="ECO:0000256" key="2">
    <source>
        <dbReference type="ARBA" id="ARBA00022723"/>
    </source>
</evidence>
<keyword evidence="2" id="KW-0479">Metal-binding</keyword>
<dbReference type="Gene3D" id="3.90.79.10">
    <property type="entry name" value="Nucleoside Triphosphate Pyrophosphohydrolase"/>
    <property type="match status" value="1"/>
</dbReference>
<comment type="cofactor">
    <cofactor evidence="1">
        <name>Mg(2+)</name>
        <dbReference type="ChEBI" id="CHEBI:18420"/>
    </cofactor>
</comment>
<accession>A0ABZ2XZ80</accession>
<sequence length="149" mass="16653">MAEEPRKLPEQYGALCYRCGIDGVEILLVSSRKSGHWIAPKGNPSRGLEPMTTAVHEAWEEAGVRGALTGEDVGSYLGVRSRAGREEQVRVHLFPLRVDVMAADFPEEPYRRRRWFRQHDAADAVHNPGLARIMRDFVAPEVTSLSQAS</sequence>
<dbReference type="RefSeq" id="WP_406648660.1">
    <property type="nucleotide sequence ID" value="NZ_CP123584.1"/>
</dbReference>
<protein>
    <submittedName>
        <fullName evidence="6">NUDIX hydrolase</fullName>
    </submittedName>
</protein>
<gene>
    <name evidence="6" type="ORF">QEZ52_06185</name>
</gene>
<feature type="domain" description="Nudix hydrolase" evidence="5">
    <location>
        <begin position="17"/>
        <end position="137"/>
    </location>
</feature>
<dbReference type="GO" id="GO:0016787">
    <property type="term" value="F:hydrolase activity"/>
    <property type="evidence" value="ECO:0007669"/>
    <property type="project" value="UniProtKB-KW"/>
</dbReference>
<dbReference type="SUPFAM" id="SSF55811">
    <property type="entry name" value="Nudix"/>
    <property type="match status" value="1"/>
</dbReference>
<keyword evidence="4" id="KW-0460">Magnesium</keyword>
<keyword evidence="7" id="KW-1185">Reference proteome</keyword>
<dbReference type="InterPro" id="IPR000086">
    <property type="entry name" value="NUDIX_hydrolase_dom"/>
</dbReference>
<evidence type="ECO:0000259" key="5">
    <source>
        <dbReference type="Pfam" id="PF00293"/>
    </source>
</evidence>
<dbReference type="InterPro" id="IPR047198">
    <property type="entry name" value="DDP-like_NUDIX"/>
</dbReference>
<dbReference type="Proteomes" id="UP001623232">
    <property type="component" value="Chromosome"/>
</dbReference>
<dbReference type="InterPro" id="IPR015797">
    <property type="entry name" value="NUDIX_hydrolase-like_dom_sf"/>
</dbReference>
<dbReference type="Pfam" id="PF00293">
    <property type="entry name" value="NUDIX"/>
    <property type="match status" value="1"/>
</dbReference>